<evidence type="ECO:0000259" key="2">
    <source>
        <dbReference type="PROSITE" id="PS50181"/>
    </source>
</evidence>
<feature type="compositionally biased region" description="Polar residues" evidence="1">
    <location>
        <begin position="594"/>
        <end position="611"/>
    </location>
</feature>
<dbReference type="InterPro" id="IPR001810">
    <property type="entry name" value="F-box_dom"/>
</dbReference>
<protein>
    <submittedName>
        <fullName evidence="3">(apollo) hypothetical protein</fullName>
    </submittedName>
</protein>
<dbReference type="Pfam" id="PF00646">
    <property type="entry name" value="F-box"/>
    <property type="match status" value="1"/>
</dbReference>
<evidence type="ECO:0000256" key="1">
    <source>
        <dbReference type="SAM" id="MobiDB-lite"/>
    </source>
</evidence>
<keyword evidence="4" id="KW-1185">Reference proteome</keyword>
<comment type="caution">
    <text evidence="3">The sequence shown here is derived from an EMBL/GenBank/DDBJ whole genome shotgun (WGS) entry which is preliminary data.</text>
</comment>
<reference evidence="3" key="1">
    <citation type="submission" date="2021-04" db="EMBL/GenBank/DDBJ databases">
        <authorList>
            <person name="Tunstrom K."/>
        </authorList>
    </citation>
    <scope>NUCLEOTIDE SEQUENCE</scope>
</reference>
<dbReference type="GO" id="GO:0031146">
    <property type="term" value="P:SCF-dependent proteasomal ubiquitin-dependent protein catabolic process"/>
    <property type="evidence" value="ECO:0007669"/>
    <property type="project" value="TreeGrafter"/>
</dbReference>
<gene>
    <name evidence="3" type="ORF">PAPOLLO_LOCUS4698</name>
</gene>
<dbReference type="OrthoDB" id="9856535at2759"/>
<dbReference type="EMBL" id="CAJQZP010000287">
    <property type="protein sequence ID" value="CAG4952735.1"/>
    <property type="molecule type" value="Genomic_DNA"/>
</dbReference>
<name>A0A8S3WDF9_PARAO</name>
<feature type="region of interest" description="Disordered" evidence="1">
    <location>
        <begin position="386"/>
        <end position="414"/>
    </location>
</feature>
<dbReference type="AlphaFoldDB" id="A0A8S3WDF9"/>
<dbReference type="PANTHER" id="PTHR13318:SF95">
    <property type="entry name" value="F-BOX PROTEIN YLR352W"/>
    <property type="match status" value="1"/>
</dbReference>
<dbReference type="GO" id="GO:0019005">
    <property type="term" value="C:SCF ubiquitin ligase complex"/>
    <property type="evidence" value="ECO:0007669"/>
    <property type="project" value="TreeGrafter"/>
</dbReference>
<evidence type="ECO:0000313" key="3">
    <source>
        <dbReference type="EMBL" id="CAG4952735.1"/>
    </source>
</evidence>
<dbReference type="PANTHER" id="PTHR13318">
    <property type="entry name" value="PARTNER OF PAIRED, ISOFORM B-RELATED"/>
    <property type="match status" value="1"/>
</dbReference>
<proteinExistence type="predicted"/>
<evidence type="ECO:0000313" key="4">
    <source>
        <dbReference type="Proteomes" id="UP000691718"/>
    </source>
</evidence>
<sequence length="804" mass="89600">MGTMQLDDNLKRELDDSGCVQDEPFALKHEGENGRVDSVQLLDLSDDVMLYILKHCSARDLKALGFSCSRLARLVLEKSLWRNVEARTHPNGRAHIRWLLAHGLHADTTRLMLAGFARQAAGCLGHVNSIRESEAMELENESEQRAAAMLMDQANPLPFPDLPVGACRRRPHRARFHISANQLPRFSGSPCWPEEVGDEEEEIRAEDVHKSANGVCCGPQFTLTSTLLSQLQAKCPNLTSLALEYCNINCKTTGVNLFPPTLKTLSLRGSKCFNLPMDKSFLFKIQDYVPDLETVDVSECEWLEPSSLLPLSKLRILRQLFANNCSRLSEFVAYASLASRYGFRELVELELCGCPVADSEVSALGWLPALRTLRLAAAPCPCPSPSPTPSPCLSSSPTAEHSHHRTAPAPTPNDTLAAWELQEPEYFKHKLQAETEMDSNHNENQEGQSNSDRTQKGTKGEMKEDSDVVGKNSLKRKPADGSGDSSAINGNEPSTSKRKRFPDNGEGRSQWMNDMDESDDDSHGRRVHRNSVRVTVFRTTVTHEHENKQNQNGEAENAKENEQMESEGDGNDQNNVKAEAKEENGDPDEKSNGEGYSNGENAVNNEASTSNESREVANPPALRGYICFRRHRNPLYHEMPEPQPPPQQEEAPGEPVHRVLYVNFGQPSQIMYSYPRYMNFVSDRVNVFSPTPTHLDSSSLVSDSSVRRFGRADDEDINYVHIGPNGPIQGNGESFSRPDRSSLRILSMVGYRHITDRSLVHLATAAPYLQFLDFRGTSVTAQGVANFKTLRPDCEVRFGEIKDE</sequence>
<organism evidence="3 4">
    <name type="scientific">Parnassius apollo</name>
    <name type="common">Apollo butterfly</name>
    <name type="synonym">Papilio apollo</name>
    <dbReference type="NCBI Taxonomy" id="110799"/>
    <lineage>
        <taxon>Eukaryota</taxon>
        <taxon>Metazoa</taxon>
        <taxon>Ecdysozoa</taxon>
        <taxon>Arthropoda</taxon>
        <taxon>Hexapoda</taxon>
        <taxon>Insecta</taxon>
        <taxon>Pterygota</taxon>
        <taxon>Neoptera</taxon>
        <taxon>Endopterygota</taxon>
        <taxon>Lepidoptera</taxon>
        <taxon>Glossata</taxon>
        <taxon>Ditrysia</taxon>
        <taxon>Papilionoidea</taxon>
        <taxon>Papilionidae</taxon>
        <taxon>Parnassiinae</taxon>
        <taxon>Parnassini</taxon>
        <taxon>Parnassius</taxon>
        <taxon>Parnassius</taxon>
    </lineage>
</organism>
<feature type="domain" description="F-box" evidence="2">
    <location>
        <begin position="38"/>
        <end position="84"/>
    </location>
</feature>
<feature type="compositionally biased region" description="Basic and acidic residues" evidence="1">
    <location>
        <begin position="578"/>
        <end position="592"/>
    </location>
</feature>
<feature type="region of interest" description="Disordered" evidence="1">
    <location>
        <begin position="437"/>
        <end position="618"/>
    </location>
</feature>
<feature type="compositionally biased region" description="Polar residues" evidence="1">
    <location>
        <begin position="483"/>
        <end position="494"/>
    </location>
</feature>
<accession>A0A8S3WDF9</accession>
<feature type="compositionally biased region" description="Basic and acidic residues" evidence="1">
    <location>
        <begin position="453"/>
        <end position="468"/>
    </location>
</feature>
<dbReference type="Proteomes" id="UP000691718">
    <property type="component" value="Unassembled WGS sequence"/>
</dbReference>
<dbReference type="PROSITE" id="PS50181">
    <property type="entry name" value="FBOX"/>
    <property type="match status" value="1"/>
</dbReference>